<name>A0ABU1XXC4_9GAMM</name>
<keyword evidence="8" id="KW-1185">Reference proteome</keyword>
<organism evidence="7 8">
    <name type="scientific">Luteimonas terrae</name>
    <dbReference type="NCBI Taxonomy" id="1530191"/>
    <lineage>
        <taxon>Bacteria</taxon>
        <taxon>Pseudomonadati</taxon>
        <taxon>Pseudomonadota</taxon>
        <taxon>Gammaproteobacteria</taxon>
        <taxon>Lysobacterales</taxon>
        <taxon>Lysobacteraceae</taxon>
        <taxon>Luteimonas</taxon>
    </lineage>
</organism>
<feature type="transmembrane region" description="Helical" evidence="4">
    <location>
        <begin position="157"/>
        <end position="176"/>
    </location>
</feature>
<dbReference type="InterPro" id="IPR036890">
    <property type="entry name" value="HATPase_C_sf"/>
</dbReference>
<feature type="domain" description="Signal transduction histidine kinase subgroup 3 dimerisation and phosphoacceptor" evidence="6">
    <location>
        <begin position="204"/>
        <end position="270"/>
    </location>
</feature>
<dbReference type="PANTHER" id="PTHR24421">
    <property type="entry name" value="NITRATE/NITRITE SENSOR PROTEIN NARX-RELATED"/>
    <property type="match status" value="1"/>
</dbReference>
<dbReference type="CDD" id="cd16917">
    <property type="entry name" value="HATPase_UhpB-NarQ-NarX-like"/>
    <property type="match status" value="1"/>
</dbReference>
<feature type="transmembrane region" description="Helical" evidence="4">
    <location>
        <begin position="68"/>
        <end position="89"/>
    </location>
</feature>
<dbReference type="GO" id="GO:0004673">
    <property type="term" value="F:protein histidine kinase activity"/>
    <property type="evidence" value="ECO:0007669"/>
    <property type="project" value="UniProtKB-EC"/>
</dbReference>
<gene>
    <name evidence="7" type="ORF">J2W68_002150</name>
</gene>
<evidence type="ECO:0000313" key="8">
    <source>
        <dbReference type="Proteomes" id="UP001256588"/>
    </source>
</evidence>
<reference evidence="7 8" key="1">
    <citation type="submission" date="2023-07" db="EMBL/GenBank/DDBJ databases">
        <title>Sorghum-associated microbial communities from plants grown in Nebraska, USA.</title>
        <authorList>
            <person name="Schachtman D."/>
        </authorList>
    </citation>
    <scope>NUCLEOTIDE SEQUENCE [LARGE SCALE GENOMIC DNA]</scope>
    <source>
        <strain evidence="7 8">4099</strain>
    </source>
</reference>
<accession>A0ABU1XXC4</accession>
<dbReference type="Pfam" id="PF02518">
    <property type="entry name" value="HATPase_c"/>
    <property type="match status" value="1"/>
</dbReference>
<dbReference type="EMBL" id="JAVDWO010000008">
    <property type="protein sequence ID" value="MDR7193413.1"/>
    <property type="molecule type" value="Genomic_DNA"/>
</dbReference>
<evidence type="ECO:0000259" key="6">
    <source>
        <dbReference type="Pfam" id="PF07730"/>
    </source>
</evidence>
<dbReference type="Gene3D" id="1.20.5.1930">
    <property type="match status" value="1"/>
</dbReference>
<dbReference type="InterPro" id="IPR011712">
    <property type="entry name" value="Sig_transdc_His_kin_sub3_dim/P"/>
</dbReference>
<protein>
    <submittedName>
        <fullName evidence="7">Two-component system sensor histidine kinase DesK</fullName>
        <ecNumber evidence="7">2.7.13.3</ecNumber>
    </submittedName>
</protein>
<keyword evidence="4" id="KW-0812">Transmembrane</keyword>
<dbReference type="Pfam" id="PF07730">
    <property type="entry name" value="HisKA_3"/>
    <property type="match status" value="1"/>
</dbReference>
<proteinExistence type="predicted"/>
<comment type="caution">
    <text evidence="7">The sequence shown here is derived from an EMBL/GenBank/DDBJ whole genome shotgun (WGS) entry which is preliminary data.</text>
</comment>
<feature type="domain" description="Histidine kinase/HSP90-like ATPase" evidence="5">
    <location>
        <begin position="307"/>
        <end position="391"/>
    </location>
</feature>
<dbReference type="EC" id="2.7.13.3" evidence="7"/>
<dbReference type="PANTHER" id="PTHR24421:SF63">
    <property type="entry name" value="SENSOR HISTIDINE KINASE DESK"/>
    <property type="match status" value="1"/>
</dbReference>
<keyword evidence="4" id="KW-1133">Transmembrane helix</keyword>
<dbReference type="InterPro" id="IPR003594">
    <property type="entry name" value="HATPase_dom"/>
</dbReference>
<evidence type="ECO:0000256" key="3">
    <source>
        <dbReference type="ARBA" id="ARBA00023012"/>
    </source>
</evidence>
<dbReference type="SUPFAM" id="SSF55874">
    <property type="entry name" value="ATPase domain of HSP90 chaperone/DNA topoisomerase II/histidine kinase"/>
    <property type="match status" value="1"/>
</dbReference>
<keyword evidence="2 7" id="KW-0418">Kinase</keyword>
<evidence type="ECO:0000313" key="7">
    <source>
        <dbReference type="EMBL" id="MDR7193413.1"/>
    </source>
</evidence>
<evidence type="ECO:0000259" key="5">
    <source>
        <dbReference type="Pfam" id="PF02518"/>
    </source>
</evidence>
<feature type="transmembrane region" description="Helical" evidence="4">
    <location>
        <begin position="134"/>
        <end position="151"/>
    </location>
</feature>
<evidence type="ECO:0000256" key="4">
    <source>
        <dbReference type="SAM" id="Phobius"/>
    </source>
</evidence>
<feature type="transmembrane region" description="Helical" evidence="4">
    <location>
        <begin position="101"/>
        <end position="127"/>
    </location>
</feature>
<keyword evidence="1 7" id="KW-0808">Transferase</keyword>
<sequence>MATLPHMKTDPTAATMRTFAGLRAAPDSVIGAALRQGRPAWSEGIHVFWSVWVFVVPMFSPRGYDQQWLLLTLLSYPLFIALFAGALLLPARRSPWCALGMIALCFGLLPWYVSGLSYFVFGCVFLGALSRTSVWRYVLALIVFNAVLLTWARALGYPWAALAWMPVTTVMIGLLVHVERLKNRQDAALRLSHDEVRRLAAVGERERIGRDLHDLLGHTLSMVALKADLAARLVERDPNGAQREIGEVGGIARDALAQVRQAVSGIRAAGLAAELASARLLLETDGVAFAYSLDEHVAGAGLSPDVETALAMTLREAVTNLQRHAHAHTAQAQFTREGDTIRLQVSDDGRGGAIVPGNGLSGMRERIEAVGGQLRVDSGADGTRIDAVIPLGPTLTQGDH</sequence>
<dbReference type="InterPro" id="IPR050482">
    <property type="entry name" value="Sensor_HK_TwoCompSys"/>
</dbReference>
<keyword evidence="3" id="KW-0902">Two-component regulatory system</keyword>
<evidence type="ECO:0000256" key="1">
    <source>
        <dbReference type="ARBA" id="ARBA00022679"/>
    </source>
</evidence>
<evidence type="ECO:0000256" key="2">
    <source>
        <dbReference type="ARBA" id="ARBA00022777"/>
    </source>
</evidence>
<dbReference type="Proteomes" id="UP001256588">
    <property type="component" value="Unassembled WGS sequence"/>
</dbReference>
<keyword evidence="4" id="KW-0472">Membrane</keyword>
<dbReference type="Gene3D" id="3.30.565.10">
    <property type="entry name" value="Histidine kinase-like ATPase, C-terminal domain"/>
    <property type="match status" value="1"/>
</dbReference>